<feature type="transmembrane region" description="Helical" evidence="5">
    <location>
        <begin position="46"/>
        <end position="65"/>
    </location>
</feature>
<dbReference type="OMA" id="LRICFIM"/>
<name>A0A553IJQ8_ACHLA</name>
<evidence type="ECO:0000256" key="2">
    <source>
        <dbReference type="ARBA" id="ARBA00022692"/>
    </source>
</evidence>
<evidence type="ECO:0000313" key="6">
    <source>
        <dbReference type="EMBL" id="TRY00419.1"/>
    </source>
</evidence>
<gene>
    <name evidence="6" type="ORF">FNV44_05025</name>
</gene>
<feature type="transmembrane region" description="Helical" evidence="5">
    <location>
        <begin position="174"/>
        <end position="196"/>
    </location>
</feature>
<accession>A0A553IJQ8</accession>
<comment type="caution">
    <text evidence="6">The sequence shown here is derived from an EMBL/GenBank/DDBJ whole genome shotgun (WGS) entry which is preliminary data.</text>
</comment>
<comment type="subcellular location">
    <subcellularLocation>
        <location evidence="1">Membrane</location>
        <topology evidence="1">Multi-pass membrane protein</topology>
    </subcellularLocation>
</comment>
<dbReference type="Pfam" id="PF02361">
    <property type="entry name" value="CbiQ"/>
    <property type="match status" value="1"/>
</dbReference>
<evidence type="ECO:0000256" key="1">
    <source>
        <dbReference type="ARBA" id="ARBA00004141"/>
    </source>
</evidence>
<reference evidence="6 7" key="1">
    <citation type="submission" date="2019-07" db="EMBL/GenBank/DDBJ databases">
        <title>Genome sequence of Acholeplasma laidlawii strain with increased resistance to erythromycin.</title>
        <authorList>
            <person name="Medvedeva E.S."/>
            <person name="Baranova N.B."/>
            <person name="Siniagina M.N."/>
            <person name="Mouzykantov A."/>
            <person name="Chernova O.A."/>
            <person name="Chernov V.M."/>
        </authorList>
    </citation>
    <scope>NUCLEOTIDE SEQUENCE [LARGE SCALE GENOMIC DNA]</scope>
    <source>
        <strain evidence="6 7">PG8REry</strain>
    </source>
</reference>
<dbReference type="AlphaFoldDB" id="A0A553IJQ8"/>
<dbReference type="EMBL" id="VKID01000001">
    <property type="protein sequence ID" value="TRY00419.1"/>
    <property type="molecule type" value="Genomic_DNA"/>
</dbReference>
<feature type="transmembrane region" description="Helical" evidence="5">
    <location>
        <begin position="136"/>
        <end position="154"/>
    </location>
</feature>
<sequence length="334" mass="38154">MNIKIGQYIAGNSILHKLDPRIKIMSMILLIVAIFLVPINLEPKNIIWMISLFLFSLGAVFLSGIRIGKVLQGLKAIVFLMTFTFIIQLFTIQPVDETAILDQPMTLSLISVIGLVLLTFFYHYLKPKIKFRTTWFFTYVILIFVLQWLVIMYVPSYDLVFNFDYNFKVFPSGLIRGGFIFLRIIAVMVIASLLTFTTSTIELNDGLESLMKPLRVIKVPTYIFSMMISLTLRSIPTLLVETDKIMKAQTSRGADFNESTLRQKIRQIIALLIPVFVISFDRADDLSNAMEARGYIIGEPRTKLDVYKINYKDIIILSVVILIIIGLLVTRFAL</sequence>
<evidence type="ECO:0000256" key="4">
    <source>
        <dbReference type="ARBA" id="ARBA00023136"/>
    </source>
</evidence>
<dbReference type="PANTHER" id="PTHR33514">
    <property type="entry name" value="PROTEIN ABCI12, CHLOROPLASTIC"/>
    <property type="match status" value="1"/>
</dbReference>
<dbReference type="CDD" id="cd16914">
    <property type="entry name" value="EcfT"/>
    <property type="match status" value="1"/>
</dbReference>
<feature type="transmembrane region" description="Helical" evidence="5">
    <location>
        <begin position="21"/>
        <end position="40"/>
    </location>
</feature>
<feature type="transmembrane region" description="Helical" evidence="5">
    <location>
        <begin position="77"/>
        <end position="95"/>
    </location>
</feature>
<evidence type="ECO:0000313" key="7">
    <source>
        <dbReference type="Proteomes" id="UP000315938"/>
    </source>
</evidence>
<dbReference type="Proteomes" id="UP000315938">
    <property type="component" value="Unassembled WGS sequence"/>
</dbReference>
<keyword evidence="4 5" id="KW-0472">Membrane</keyword>
<keyword evidence="3 5" id="KW-1133">Transmembrane helix</keyword>
<keyword evidence="2 5" id="KW-0812">Transmembrane</keyword>
<evidence type="ECO:0000256" key="3">
    <source>
        <dbReference type="ARBA" id="ARBA00022989"/>
    </source>
</evidence>
<protein>
    <submittedName>
        <fullName evidence="6">Energy-coupling factor transporter transmembrane protein EcfT</fullName>
    </submittedName>
</protein>
<feature type="transmembrane region" description="Helical" evidence="5">
    <location>
        <begin position="314"/>
        <end position="333"/>
    </location>
</feature>
<dbReference type="PANTHER" id="PTHR33514:SF13">
    <property type="entry name" value="PROTEIN ABCI12, CHLOROPLASTIC"/>
    <property type="match status" value="1"/>
</dbReference>
<dbReference type="GO" id="GO:0005886">
    <property type="term" value="C:plasma membrane"/>
    <property type="evidence" value="ECO:0007669"/>
    <property type="project" value="TreeGrafter"/>
</dbReference>
<feature type="transmembrane region" description="Helical" evidence="5">
    <location>
        <begin position="107"/>
        <end position="124"/>
    </location>
</feature>
<proteinExistence type="predicted"/>
<dbReference type="RefSeq" id="WP_012242082.1">
    <property type="nucleotide sequence ID" value="NZ_JACAOE010000001.1"/>
</dbReference>
<evidence type="ECO:0000256" key="5">
    <source>
        <dbReference type="SAM" id="Phobius"/>
    </source>
</evidence>
<organism evidence="6 7">
    <name type="scientific">Acholeplasma laidlawii</name>
    <dbReference type="NCBI Taxonomy" id="2148"/>
    <lineage>
        <taxon>Bacteria</taxon>
        <taxon>Bacillati</taxon>
        <taxon>Mycoplasmatota</taxon>
        <taxon>Mollicutes</taxon>
        <taxon>Acholeplasmatales</taxon>
        <taxon>Acholeplasmataceae</taxon>
        <taxon>Acholeplasma</taxon>
    </lineage>
</organism>
<dbReference type="GeneID" id="41339562"/>
<dbReference type="InterPro" id="IPR003339">
    <property type="entry name" value="ABC/ECF_trnsptr_transmembrane"/>
</dbReference>